<organism evidence="2 3">
    <name type="scientific">Putridiphycobacter roseus</name>
    <dbReference type="NCBI Taxonomy" id="2219161"/>
    <lineage>
        <taxon>Bacteria</taxon>
        <taxon>Pseudomonadati</taxon>
        <taxon>Bacteroidota</taxon>
        <taxon>Flavobacteriia</taxon>
        <taxon>Flavobacteriales</taxon>
        <taxon>Crocinitomicaceae</taxon>
        <taxon>Putridiphycobacter</taxon>
    </lineage>
</organism>
<reference evidence="2 3" key="1">
    <citation type="submission" date="2018-06" db="EMBL/GenBank/DDBJ databases">
        <title>The draft genome sequence of Crocinitomix sp. SM1701.</title>
        <authorList>
            <person name="Zhang X."/>
        </authorList>
    </citation>
    <scope>NUCLEOTIDE SEQUENCE [LARGE SCALE GENOMIC DNA]</scope>
    <source>
        <strain evidence="2 3">SM1701</strain>
    </source>
</reference>
<dbReference type="OrthoDB" id="4164936at2"/>
<gene>
    <name evidence="2" type="ORF">DNU06_17470</name>
</gene>
<sequence>MSYVIDFIKTKKLDFDNVYNLLEGTVNPTSEIFIGTELMNKIVQEIEELGFEFEMFKSETEDHCELNFSTYQVAMFNTEIAISLPYWDSNINEGTNKEIKQIINILLENGFSGFDSQTEEFITEAYQFKSIFSEAQTHVNQNENSHPSVDYSLYLGLGIGLVLLCVIIWKTINKKRHYNNKHIS</sequence>
<comment type="caution">
    <text evidence="2">The sequence shown here is derived from an EMBL/GenBank/DDBJ whole genome shotgun (WGS) entry which is preliminary data.</text>
</comment>
<keyword evidence="1" id="KW-0472">Membrane</keyword>
<evidence type="ECO:0000313" key="3">
    <source>
        <dbReference type="Proteomes" id="UP000249248"/>
    </source>
</evidence>
<proteinExistence type="predicted"/>
<accession>A0A2W1NBQ6</accession>
<evidence type="ECO:0000256" key="1">
    <source>
        <dbReference type="SAM" id="Phobius"/>
    </source>
</evidence>
<keyword evidence="1" id="KW-0812">Transmembrane</keyword>
<dbReference type="Proteomes" id="UP000249248">
    <property type="component" value="Unassembled WGS sequence"/>
</dbReference>
<dbReference type="AlphaFoldDB" id="A0A2W1NBQ6"/>
<evidence type="ECO:0000313" key="2">
    <source>
        <dbReference type="EMBL" id="PZE15556.1"/>
    </source>
</evidence>
<name>A0A2W1NBQ6_9FLAO</name>
<feature type="transmembrane region" description="Helical" evidence="1">
    <location>
        <begin position="151"/>
        <end position="172"/>
    </location>
</feature>
<protein>
    <submittedName>
        <fullName evidence="2">Uncharacterized protein</fullName>
    </submittedName>
</protein>
<dbReference type="RefSeq" id="WP_111064786.1">
    <property type="nucleotide sequence ID" value="NZ_QKSB01000057.1"/>
</dbReference>
<keyword evidence="1" id="KW-1133">Transmembrane helix</keyword>
<keyword evidence="3" id="KW-1185">Reference proteome</keyword>
<dbReference type="EMBL" id="QKSB01000057">
    <property type="protein sequence ID" value="PZE15556.1"/>
    <property type="molecule type" value="Genomic_DNA"/>
</dbReference>